<dbReference type="EMBL" id="ATLV01026973">
    <property type="status" value="NOT_ANNOTATED_CDS"/>
    <property type="molecule type" value="Genomic_DNA"/>
</dbReference>
<accession>A0A084WU12</accession>
<evidence type="ECO:0000313" key="1">
    <source>
        <dbReference type="EMBL" id="KFB53706.1"/>
    </source>
</evidence>
<keyword evidence="3" id="KW-1185">Reference proteome</keyword>
<dbReference type="EMBL" id="KE525421">
    <property type="protein sequence ID" value="KFB53706.1"/>
    <property type="molecule type" value="Genomic_DNA"/>
</dbReference>
<protein>
    <submittedName>
        <fullName evidence="1 2">Uncharacterized protein</fullName>
    </submittedName>
</protein>
<sequence length="217" mass="23545">MLGNSHQLKALPTVRVECIALKATPPTGQAVRKAVPNRLPNRGTSFCGATRATYLTGLGQTALTQQHFPLSVLHCLFNAREKPGLTCPTPPTPQVNNCHPSRHGKIGGSDYKLTTPIAVSWGAARLFGFERASGRHFGPSGWPPGKMVCVACVFQLYWVSTNLLDDRGRYCVTSRGRTFPGNGMKPFFNQDHTPPGGHPTCTSGVIFSNHRYATNDD</sequence>
<dbReference type="VEuPathDB" id="VectorBase:ASIC022082"/>
<name>A0A084WU12_ANOSI</name>
<evidence type="ECO:0000313" key="3">
    <source>
        <dbReference type="Proteomes" id="UP000030765"/>
    </source>
</evidence>
<gene>
    <name evidence="1" type="ORF">ZHAS_00022082</name>
</gene>
<proteinExistence type="predicted"/>
<reference evidence="2" key="2">
    <citation type="submission" date="2020-05" db="UniProtKB">
        <authorList>
            <consortium name="EnsemblMetazoa"/>
        </authorList>
    </citation>
    <scope>IDENTIFICATION</scope>
</reference>
<dbReference type="Proteomes" id="UP000030765">
    <property type="component" value="Unassembled WGS sequence"/>
</dbReference>
<reference evidence="1 3" key="1">
    <citation type="journal article" date="2014" name="BMC Genomics">
        <title>Genome sequence of Anopheles sinensis provides insight into genetics basis of mosquito competence for malaria parasites.</title>
        <authorList>
            <person name="Zhou D."/>
            <person name="Zhang D."/>
            <person name="Ding G."/>
            <person name="Shi L."/>
            <person name="Hou Q."/>
            <person name="Ye Y."/>
            <person name="Xu Y."/>
            <person name="Zhou H."/>
            <person name="Xiong C."/>
            <person name="Li S."/>
            <person name="Yu J."/>
            <person name="Hong S."/>
            <person name="Yu X."/>
            <person name="Zou P."/>
            <person name="Chen C."/>
            <person name="Chang X."/>
            <person name="Wang W."/>
            <person name="Lv Y."/>
            <person name="Sun Y."/>
            <person name="Ma L."/>
            <person name="Shen B."/>
            <person name="Zhu C."/>
        </authorList>
    </citation>
    <scope>NUCLEOTIDE SEQUENCE [LARGE SCALE GENOMIC DNA]</scope>
</reference>
<evidence type="ECO:0000313" key="2">
    <source>
        <dbReference type="EnsemblMetazoa" id="ASIC022082-PA"/>
    </source>
</evidence>
<organism evidence="1">
    <name type="scientific">Anopheles sinensis</name>
    <name type="common">Mosquito</name>
    <dbReference type="NCBI Taxonomy" id="74873"/>
    <lineage>
        <taxon>Eukaryota</taxon>
        <taxon>Metazoa</taxon>
        <taxon>Ecdysozoa</taxon>
        <taxon>Arthropoda</taxon>
        <taxon>Hexapoda</taxon>
        <taxon>Insecta</taxon>
        <taxon>Pterygota</taxon>
        <taxon>Neoptera</taxon>
        <taxon>Endopterygota</taxon>
        <taxon>Diptera</taxon>
        <taxon>Nematocera</taxon>
        <taxon>Culicoidea</taxon>
        <taxon>Culicidae</taxon>
        <taxon>Anophelinae</taxon>
        <taxon>Anopheles</taxon>
    </lineage>
</organism>
<dbReference type="AlphaFoldDB" id="A0A084WU12"/>
<dbReference type="EnsemblMetazoa" id="ASIC022082-RA">
    <property type="protein sequence ID" value="ASIC022082-PA"/>
    <property type="gene ID" value="ASIC022082"/>
</dbReference>